<keyword evidence="10" id="KW-0677">Repeat</keyword>
<dbReference type="Pfam" id="PF00092">
    <property type="entry name" value="VWA"/>
    <property type="match status" value="1"/>
</dbReference>
<evidence type="ECO:0000256" key="3">
    <source>
        <dbReference type="ARBA" id="ARBA00004241"/>
    </source>
</evidence>
<dbReference type="Pfam" id="PF00089">
    <property type="entry name" value="Trypsin"/>
    <property type="match status" value="1"/>
</dbReference>
<evidence type="ECO:0000256" key="6">
    <source>
        <dbReference type="ARBA" id="ARBA00022588"/>
    </source>
</evidence>
<evidence type="ECO:0000256" key="16">
    <source>
        <dbReference type="ARBA" id="ARBA00029636"/>
    </source>
</evidence>
<dbReference type="PROSITE" id="PS00134">
    <property type="entry name" value="TRYPSIN_HIS"/>
    <property type="match status" value="1"/>
</dbReference>
<dbReference type="PANTHER" id="PTHR46393:SF6">
    <property type="entry name" value="COMPLEMENT C2-RELATED"/>
    <property type="match status" value="1"/>
</dbReference>
<keyword evidence="9 19" id="KW-0732">Signal</keyword>
<protein>
    <recommendedName>
        <fullName evidence="16">C3/C5 convertase</fullName>
    </recommendedName>
</protein>
<gene>
    <name evidence="23" type="ORF">VZT92_006409</name>
</gene>
<dbReference type="PROSITE" id="PS50240">
    <property type="entry name" value="TRYPSIN_DOM"/>
    <property type="match status" value="1"/>
</dbReference>
<evidence type="ECO:0000256" key="17">
    <source>
        <dbReference type="PIRSR" id="PIRSR001154-1"/>
    </source>
</evidence>
<dbReference type="SUPFAM" id="SSF50494">
    <property type="entry name" value="Trypsin-like serine proteases"/>
    <property type="match status" value="1"/>
</dbReference>
<feature type="disulfide bond" evidence="18">
    <location>
        <begin position="120"/>
        <end position="147"/>
    </location>
</feature>
<dbReference type="EMBL" id="JBCEZU010000045">
    <property type="protein sequence ID" value="KAK9536643.1"/>
    <property type="molecule type" value="Genomic_DNA"/>
</dbReference>
<keyword evidence="24" id="KW-1185">Reference proteome</keyword>
<feature type="domain" description="Sushi" evidence="22">
    <location>
        <begin position="90"/>
        <end position="149"/>
    </location>
</feature>
<keyword evidence="8" id="KW-0645">Protease</keyword>
<dbReference type="GO" id="GO:0009617">
    <property type="term" value="P:response to bacterium"/>
    <property type="evidence" value="ECO:0007669"/>
    <property type="project" value="TreeGrafter"/>
</dbReference>
<evidence type="ECO:0000256" key="7">
    <source>
        <dbReference type="ARBA" id="ARBA00022659"/>
    </source>
</evidence>
<evidence type="ECO:0000256" key="5">
    <source>
        <dbReference type="ARBA" id="ARBA00022525"/>
    </source>
</evidence>
<evidence type="ECO:0000256" key="13">
    <source>
        <dbReference type="ARBA" id="ARBA00022859"/>
    </source>
</evidence>
<evidence type="ECO:0000259" key="20">
    <source>
        <dbReference type="PROSITE" id="PS50234"/>
    </source>
</evidence>
<dbReference type="Gene3D" id="2.40.10.10">
    <property type="entry name" value="Trypsin-like serine proteases"/>
    <property type="match status" value="2"/>
</dbReference>
<dbReference type="PROSITE" id="PS50923">
    <property type="entry name" value="SUSHI"/>
    <property type="match status" value="3"/>
</dbReference>
<keyword evidence="13" id="KW-0391">Immunity</keyword>
<feature type="chain" id="PRO_5043497616" description="C3/C5 convertase" evidence="19">
    <location>
        <begin position="26"/>
        <end position="764"/>
    </location>
</feature>
<evidence type="ECO:0000256" key="12">
    <source>
        <dbReference type="ARBA" id="ARBA00022825"/>
    </source>
</evidence>
<feature type="active site" description="Charge relay system" evidence="17">
    <location>
        <position position="515"/>
    </location>
</feature>
<feature type="domain" description="VWFA" evidence="20">
    <location>
        <begin position="256"/>
        <end position="457"/>
    </location>
</feature>
<feature type="domain" description="Sushi" evidence="22">
    <location>
        <begin position="23"/>
        <end position="89"/>
    </location>
</feature>
<dbReference type="PIRSF" id="PIRSF001154">
    <property type="entry name" value="Compl_C2_B"/>
    <property type="match status" value="1"/>
</dbReference>
<dbReference type="InterPro" id="IPR018114">
    <property type="entry name" value="TRYPSIN_HIS"/>
</dbReference>
<feature type="active site" description="Charge relay system" evidence="17">
    <location>
        <position position="572"/>
    </location>
</feature>
<reference evidence="23 24" key="1">
    <citation type="journal article" date="2024" name="Genome Biol. Evol.">
        <title>Chromosome-level genome assembly of the viviparous eelpout Zoarces viviparus.</title>
        <authorList>
            <person name="Fuhrmann N."/>
            <person name="Brasseur M.V."/>
            <person name="Bakowski C.E."/>
            <person name="Podsiadlowski L."/>
            <person name="Prost S."/>
            <person name="Krehenwinkel H."/>
            <person name="Mayer C."/>
        </authorList>
    </citation>
    <scope>NUCLEOTIDE SEQUENCE [LARGE SCALE GENOMIC DNA]</scope>
    <source>
        <strain evidence="23">NO-MEL_2022_Ind0_liver</strain>
    </source>
</reference>
<keyword evidence="5" id="KW-0964">Secreted</keyword>
<feature type="signal peptide" evidence="19">
    <location>
        <begin position="1"/>
        <end position="25"/>
    </location>
</feature>
<dbReference type="GO" id="GO:0004252">
    <property type="term" value="F:serine-type endopeptidase activity"/>
    <property type="evidence" value="ECO:0007669"/>
    <property type="project" value="InterPro"/>
</dbReference>
<dbReference type="GO" id="GO:0009986">
    <property type="term" value="C:cell surface"/>
    <property type="evidence" value="ECO:0007669"/>
    <property type="project" value="UniProtKB-SubCell"/>
</dbReference>
<evidence type="ECO:0000256" key="4">
    <source>
        <dbReference type="ARBA" id="ARBA00004613"/>
    </source>
</evidence>
<proteinExistence type="predicted"/>
<dbReference type="GO" id="GO:0006508">
    <property type="term" value="P:proteolysis"/>
    <property type="evidence" value="ECO:0007669"/>
    <property type="project" value="UniProtKB-KW"/>
</dbReference>
<comment type="cofactor">
    <cofactor evidence="2">
        <name>Mg(2+)</name>
        <dbReference type="ChEBI" id="CHEBI:18420"/>
    </cofactor>
</comment>
<dbReference type="InterPro" id="IPR043504">
    <property type="entry name" value="Peptidase_S1_PA_chymotrypsin"/>
</dbReference>
<dbReference type="GO" id="GO:0006956">
    <property type="term" value="P:complement activation"/>
    <property type="evidence" value="ECO:0007669"/>
    <property type="project" value="InterPro"/>
</dbReference>
<evidence type="ECO:0000256" key="2">
    <source>
        <dbReference type="ARBA" id="ARBA00001946"/>
    </source>
</evidence>
<dbReference type="Gene3D" id="2.10.70.10">
    <property type="entry name" value="Complement Module, domain 1"/>
    <property type="match status" value="3"/>
</dbReference>
<name>A0AAW1FQZ4_ZOAVI</name>
<evidence type="ECO:0000259" key="21">
    <source>
        <dbReference type="PROSITE" id="PS50240"/>
    </source>
</evidence>
<dbReference type="SMART" id="SM00327">
    <property type="entry name" value="VWA"/>
    <property type="match status" value="1"/>
</dbReference>
<comment type="caution">
    <text evidence="18">Lacks conserved residue(s) required for the propagation of feature annotation.</text>
</comment>
<dbReference type="CDD" id="cd00033">
    <property type="entry name" value="CCP"/>
    <property type="match status" value="3"/>
</dbReference>
<keyword evidence="15" id="KW-0325">Glycoprotein</keyword>
<dbReference type="Pfam" id="PF00084">
    <property type="entry name" value="Sushi"/>
    <property type="match status" value="3"/>
</dbReference>
<evidence type="ECO:0000256" key="8">
    <source>
        <dbReference type="ARBA" id="ARBA00022670"/>
    </source>
</evidence>
<organism evidence="23 24">
    <name type="scientific">Zoarces viviparus</name>
    <name type="common">Viviparous eelpout</name>
    <name type="synonym">Blennius viviparus</name>
    <dbReference type="NCBI Taxonomy" id="48416"/>
    <lineage>
        <taxon>Eukaryota</taxon>
        <taxon>Metazoa</taxon>
        <taxon>Chordata</taxon>
        <taxon>Craniata</taxon>
        <taxon>Vertebrata</taxon>
        <taxon>Euteleostomi</taxon>
        <taxon>Actinopterygii</taxon>
        <taxon>Neopterygii</taxon>
        <taxon>Teleostei</taxon>
        <taxon>Neoteleostei</taxon>
        <taxon>Acanthomorphata</taxon>
        <taxon>Eupercaria</taxon>
        <taxon>Perciformes</taxon>
        <taxon>Cottioidei</taxon>
        <taxon>Zoarcales</taxon>
        <taxon>Zoarcidae</taxon>
        <taxon>Zoarcinae</taxon>
        <taxon>Zoarces</taxon>
    </lineage>
</organism>
<evidence type="ECO:0000256" key="19">
    <source>
        <dbReference type="SAM" id="SignalP"/>
    </source>
</evidence>
<evidence type="ECO:0000259" key="22">
    <source>
        <dbReference type="PROSITE" id="PS50923"/>
    </source>
</evidence>
<comment type="caution">
    <text evidence="23">The sequence shown here is derived from an EMBL/GenBank/DDBJ whole genome shotgun (WGS) entry which is preliminary data.</text>
</comment>
<dbReference type="SUPFAM" id="SSF57535">
    <property type="entry name" value="Complement control module/SCR domain"/>
    <property type="match status" value="3"/>
</dbReference>
<dbReference type="InterPro" id="IPR035976">
    <property type="entry name" value="Sushi/SCR/CCP_sf"/>
</dbReference>
<dbReference type="InterPro" id="IPR001254">
    <property type="entry name" value="Trypsin_dom"/>
</dbReference>
<evidence type="ECO:0000256" key="1">
    <source>
        <dbReference type="ARBA" id="ARBA00001936"/>
    </source>
</evidence>
<sequence>MGLSVHWSWLTALSCLLCMGGEVRCDCTEEKIQIQGGNYTLTKQLTIGSLLIYHCLEGYYPHPYLTRSCKADGTWTKPPRRYDPQRCKVVECPDPFVLQYGNVSPPEERYFVNNETTYECYSGYTMRGSSKRVCLPNGKWSGSTPICSRDSGDNCADPGIPAGASRTGNIFGIDDKVKYSCNGKLFLVGSKERVCQENGQWTGKEPACYYRHTYDTSLEVSEAFGSAIKDSLTTLEPLDDTQDGRKIRISKNGTLNIYIAVDISESIEDAHVESARNAIKALISKISSFSVSPNYEIVFFSSEVFEVVNILDFFDNKIEPNTILDKVHNFKVDGRNTGTDLNALFMRFLERISIIKLRAGEGFKEHRHVLMIFSDGAYNMGGSPEPTVAKIKNMVYMNQTAGQKTESRQDYLDIYVFGIGAEIFDEDLQRLTAVGSGGDHYFRMKGIGDLEKTFDKIIDEEEVQGLCGLYKNYEVAEGTRKRYPWWAVVTIQHEGVLKNCLGSLVTPRFILTAAHCFTFETLPEHVKVEIDDAQGRGNGESRVKKVKTFRLHPNYNITAKVHKGVKEFYDYDVALIQLMDDVKISSNARPICIPCTQETSGALKLVGKSTCMQQEQILFKTHCERLNFLTKTGGTVAAKEAHAKLGETRGECIKHALGAPGITTANLSDVVTDNFLCTGGYRDNIACQGDSGGAVFKDYELRTIQVGVVSWGTTDLCKQGNRLVESEENSRDFHTNLFRVLPFLKSILGNDDQDEYVPLQFLSD</sequence>
<evidence type="ECO:0000256" key="10">
    <source>
        <dbReference type="ARBA" id="ARBA00022737"/>
    </source>
</evidence>
<keyword evidence="6" id="KW-0399">Innate immunity</keyword>
<dbReference type="CDD" id="cd00190">
    <property type="entry name" value="Tryp_SPc"/>
    <property type="match status" value="1"/>
</dbReference>
<dbReference type="SUPFAM" id="SSF53300">
    <property type="entry name" value="vWA-like"/>
    <property type="match status" value="1"/>
</dbReference>
<dbReference type="InterPro" id="IPR036465">
    <property type="entry name" value="vWFA_dom_sf"/>
</dbReference>
<evidence type="ECO:0000313" key="24">
    <source>
        <dbReference type="Proteomes" id="UP001488805"/>
    </source>
</evidence>
<dbReference type="Gene3D" id="3.40.50.410">
    <property type="entry name" value="von Willebrand factor, type A domain"/>
    <property type="match status" value="1"/>
</dbReference>
<evidence type="ECO:0000256" key="9">
    <source>
        <dbReference type="ARBA" id="ARBA00022729"/>
    </source>
</evidence>
<feature type="active site" description="Charge relay system" evidence="17">
    <location>
        <position position="691"/>
    </location>
</feature>
<comment type="cofactor">
    <cofactor evidence="1">
        <name>Mn(2+)</name>
        <dbReference type="ChEBI" id="CHEBI:29035"/>
    </cofactor>
</comment>
<dbReference type="InterPro" id="IPR000436">
    <property type="entry name" value="Sushi_SCR_CCP_dom"/>
</dbReference>
<dbReference type="PROSITE" id="PS50234">
    <property type="entry name" value="VWFA"/>
    <property type="match status" value="1"/>
</dbReference>
<evidence type="ECO:0000313" key="23">
    <source>
        <dbReference type="EMBL" id="KAK9536643.1"/>
    </source>
</evidence>
<dbReference type="SMART" id="SM00020">
    <property type="entry name" value="Tryp_SPc"/>
    <property type="match status" value="1"/>
</dbReference>
<evidence type="ECO:0000256" key="18">
    <source>
        <dbReference type="PROSITE-ProRule" id="PRU00302"/>
    </source>
</evidence>
<evidence type="ECO:0000256" key="11">
    <source>
        <dbReference type="ARBA" id="ARBA00022801"/>
    </source>
</evidence>
<dbReference type="InterPro" id="IPR011360">
    <property type="entry name" value="Compl_C2_B"/>
</dbReference>
<evidence type="ECO:0000256" key="14">
    <source>
        <dbReference type="ARBA" id="ARBA00023157"/>
    </source>
</evidence>
<dbReference type="PANTHER" id="PTHR46393">
    <property type="entry name" value="SUSHI DOMAIN-CONTAINING PROTEIN"/>
    <property type="match status" value="1"/>
</dbReference>
<dbReference type="SMART" id="SM00032">
    <property type="entry name" value="CCP"/>
    <property type="match status" value="3"/>
</dbReference>
<keyword evidence="14 18" id="KW-1015">Disulfide bond</keyword>
<dbReference type="GO" id="GO:0045087">
    <property type="term" value="P:innate immune response"/>
    <property type="evidence" value="ECO:0007669"/>
    <property type="project" value="UniProtKB-KW"/>
</dbReference>
<dbReference type="InterPro" id="IPR009003">
    <property type="entry name" value="Peptidase_S1_PA"/>
</dbReference>
<feature type="domain" description="Peptidase S1" evidence="21">
    <location>
        <begin position="475"/>
        <end position="749"/>
    </location>
</feature>
<evidence type="ECO:0000256" key="15">
    <source>
        <dbReference type="ARBA" id="ARBA00023180"/>
    </source>
</evidence>
<keyword evidence="12" id="KW-0720">Serine protease</keyword>
<dbReference type="GO" id="GO:0070062">
    <property type="term" value="C:extracellular exosome"/>
    <property type="evidence" value="ECO:0007669"/>
    <property type="project" value="TreeGrafter"/>
</dbReference>
<comment type="subcellular location">
    <subcellularLocation>
        <location evidence="3">Cell surface</location>
    </subcellularLocation>
    <subcellularLocation>
        <location evidence="4">Secreted</location>
    </subcellularLocation>
</comment>
<dbReference type="PRINTS" id="PR00722">
    <property type="entry name" value="CHYMOTRYPSIN"/>
</dbReference>
<accession>A0AAW1FQZ4</accession>
<feature type="domain" description="Sushi" evidence="22">
    <location>
        <begin position="153"/>
        <end position="210"/>
    </location>
</feature>
<dbReference type="InterPro" id="IPR002035">
    <property type="entry name" value="VWF_A"/>
</dbReference>
<dbReference type="InterPro" id="IPR001314">
    <property type="entry name" value="Peptidase_S1A"/>
</dbReference>
<dbReference type="Proteomes" id="UP001488805">
    <property type="component" value="Unassembled WGS sequence"/>
</dbReference>
<feature type="disulfide bond" evidence="18">
    <location>
        <begin position="181"/>
        <end position="208"/>
    </location>
</feature>
<keyword evidence="11" id="KW-0378">Hydrolase</keyword>
<keyword evidence="7 18" id="KW-0768">Sushi</keyword>
<dbReference type="AlphaFoldDB" id="A0AAW1FQZ4"/>